<evidence type="ECO:0000256" key="1">
    <source>
        <dbReference type="SAM" id="MobiDB-lite"/>
    </source>
</evidence>
<accession>A0ABM0SLC0</accession>
<feature type="compositionally biased region" description="Gly residues" evidence="1">
    <location>
        <begin position="90"/>
        <end position="102"/>
    </location>
</feature>
<name>A0ABM0SLC0_CAMSA</name>
<dbReference type="RefSeq" id="XP_010412905.1">
    <property type="nucleotide sequence ID" value="XM_010414603.1"/>
</dbReference>
<organism evidence="2 3">
    <name type="scientific">Camelina sativa</name>
    <name type="common">False flax</name>
    <name type="synonym">Myagrum sativum</name>
    <dbReference type="NCBI Taxonomy" id="90675"/>
    <lineage>
        <taxon>Eukaryota</taxon>
        <taxon>Viridiplantae</taxon>
        <taxon>Streptophyta</taxon>
        <taxon>Embryophyta</taxon>
        <taxon>Tracheophyta</taxon>
        <taxon>Spermatophyta</taxon>
        <taxon>Magnoliopsida</taxon>
        <taxon>eudicotyledons</taxon>
        <taxon>Gunneridae</taxon>
        <taxon>Pentapetalae</taxon>
        <taxon>rosids</taxon>
        <taxon>malvids</taxon>
        <taxon>Brassicales</taxon>
        <taxon>Brassicaceae</taxon>
        <taxon>Camelineae</taxon>
        <taxon>Camelina</taxon>
    </lineage>
</organism>
<reference evidence="2" key="1">
    <citation type="journal article" date="2014" name="Nat. Commun.">
        <title>The emerging biofuel crop Camelina sativa retains a highly undifferentiated hexaploid genome structure.</title>
        <authorList>
            <person name="Kagale S."/>
            <person name="Koh C."/>
            <person name="Nixon J."/>
            <person name="Bollina V."/>
            <person name="Clarke W.E."/>
            <person name="Tuteja R."/>
            <person name="Spillane C."/>
            <person name="Robinson S.J."/>
            <person name="Links M.G."/>
            <person name="Clarke C."/>
            <person name="Higgins E.E."/>
            <person name="Huebert T."/>
            <person name="Sharpe A.G."/>
            <person name="Parkin I.A."/>
        </authorList>
    </citation>
    <scope>NUCLEOTIDE SEQUENCE [LARGE SCALE GENOMIC DNA]</scope>
    <source>
        <strain evidence="2">cv. DH55</strain>
    </source>
</reference>
<proteinExistence type="predicted"/>
<dbReference type="GeneID" id="104699275"/>
<feature type="compositionally biased region" description="Gly residues" evidence="1">
    <location>
        <begin position="37"/>
        <end position="82"/>
    </location>
</feature>
<sequence length="138" mass="13033">MEERVLNVELVEGPVPGNSEIKDSANCRWFNDSAEWAGGGGAGCGGPGGDGGTKGEGGVGGDGGIGGNGGTGGDEGTGGDGDTGSDRGGDGGIAGGGGGGNIGKEREVGLVVPGIALDGTVITGVEVEDVVEYGKIEN</sequence>
<gene>
    <name evidence="3" type="primary">LOC104699275</name>
</gene>
<feature type="region of interest" description="Disordered" evidence="1">
    <location>
        <begin position="36"/>
        <end position="105"/>
    </location>
</feature>
<protein>
    <submittedName>
        <fullName evidence="3">Uncharacterized protein LOC104699275</fullName>
    </submittedName>
</protein>
<reference evidence="3" key="2">
    <citation type="submission" date="2025-08" db="UniProtKB">
        <authorList>
            <consortium name="RefSeq"/>
        </authorList>
    </citation>
    <scope>IDENTIFICATION</scope>
    <source>
        <tissue evidence="3">Leaf</tissue>
    </source>
</reference>
<keyword evidence="2" id="KW-1185">Reference proteome</keyword>
<evidence type="ECO:0000313" key="3">
    <source>
        <dbReference type="RefSeq" id="XP_010412905.1"/>
    </source>
</evidence>
<evidence type="ECO:0000313" key="2">
    <source>
        <dbReference type="Proteomes" id="UP000694864"/>
    </source>
</evidence>
<dbReference type="Proteomes" id="UP000694864">
    <property type="component" value="Chromosome 6"/>
</dbReference>